<dbReference type="EMBL" id="LAZR01021133">
    <property type="protein sequence ID" value="KKL86380.1"/>
    <property type="molecule type" value="Genomic_DNA"/>
</dbReference>
<protein>
    <recommendedName>
        <fullName evidence="1">CHAT domain-containing protein</fullName>
    </recommendedName>
</protein>
<dbReference type="InterPro" id="IPR024983">
    <property type="entry name" value="CHAT_dom"/>
</dbReference>
<gene>
    <name evidence="2" type="ORF">LCGC14_1945290</name>
</gene>
<reference evidence="2" key="1">
    <citation type="journal article" date="2015" name="Nature">
        <title>Complex archaea that bridge the gap between prokaryotes and eukaryotes.</title>
        <authorList>
            <person name="Spang A."/>
            <person name="Saw J.H."/>
            <person name="Jorgensen S.L."/>
            <person name="Zaremba-Niedzwiedzka K."/>
            <person name="Martijn J."/>
            <person name="Lind A.E."/>
            <person name="van Eijk R."/>
            <person name="Schleper C."/>
            <person name="Guy L."/>
            <person name="Ettema T.J."/>
        </authorList>
    </citation>
    <scope>NUCLEOTIDE SEQUENCE</scope>
</reference>
<accession>A0A0F9HXC9</accession>
<evidence type="ECO:0000259" key="1">
    <source>
        <dbReference type="Pfam" id="PF12770"/>
    </source>
</evidence>
<dbReference type="AlphaFoldDB" id="A0A0F9HXC9"/>
<organism evidence="2">
    <name type="scientific">marine sediment metagenome</name>
    <dbReference type="NCBI Taxonomy" id="412755"/>
    <lineage>
        <taxon>unclassified sequences</taxon>
        <taxon>metagenomes</taxon>
        <taxon>ecological metagenomes</taxon>
    </lineage>
</organism>
<feature type="domain" description="CHAT" evidence="1">
    <location>
        <begin position="67"/>
        <end position="375"/>
    </location>
</feature>
<proteinExistence type="predicted"/>
<sequence length="382" mass="43957">MILDYYYSNSEQKFYIFGLQKGKEVFFFERPFSTSNFKNLKEEMLSILDMRKEKRKIRNAEINLVSLGKKLYDKLIPDKLKIYLKNNPVEYLTIIPTEVLHSLPLELIYDDQEKCFWGIKYAMTRAFNLQTLRAAIAAEKENQILSALIISDPTTAIKMPYNQLHGGRNETEISLGLDFALIESKNIYEILQKMGFKIILLQQKDAEKSEVINILNDNLFSIIHFAGHAIFNRDNPTLSFLLLREGEMPVKLYANEIASKISFKGYPIIFLSACETGGIDTKIGDEVIGLARGMIEAGTLGIIIAGWRIFDESSEELTRIFYHNFIFRKKPLAEALRLARLHVHSRAKDAKTKGIIYASTHQLDLLHWGAYRFYGVPFISFQ</sequence>
<evidence type="ECO:0000313" key="2">
    <source>
        <dbReference type="EMBL" id="KKL86380.1"/>
    </source>
</evidence>
<comment type="caution">
    <text evidence="2">The sequence shown here is derived from an EMBL/GenBank/DDBJ whole genome shotgun (WGS) entry which is preliminary data.</text>
</comment>
<dbReference type="Pfam" id="PF12770">
    <property type="entry name" value="CHAT"/>
    <property type="match status" value="1"/>
</dbReference>
<name>A0A0F9HXC9_9ZZZZ</name>